<dbReference type="Proteomes" id="UP000826775">
    <property type="component" value="Chromosome"/>
</dbReference>
<sequence length="83" mass="9633">MLNIHDMSKSQVLLNAGFKDNLDHTMLTELSKKSSNFRQFLETLNLYHKTIEANMSDQTSFQAFDGVLSPENLEDYVKMEIFK</sequence>
<gene>
    <name evidence="1" type="ORF">NHP190003_15090</name>
</gene>
<reference evidence="1 2" key="1">
    <citation type="submission" date="2021-07" db="EMBL/GenBank/DDBJ databases">
        <title>Novel Helicobacter sp. Isolated from a dog.</title>
        <authorList>
            <person name="Rimbara E."/>
            <person name="Suzuki M."/>
        </authorList>
    </citation>
    <scope>NUCLEOTIDE SEQUENCE [LARGE SCALE GENOMIC DNA]</scope>
    <source>
        <strain evidence="2">NHP19-003</strain>
    </source>
</reference>
<organism evidence="1 2">
    <name type="scientific">Helicobacter gastrocanis</name>
    <dbReference type="NCBI Taxonomy" id="2849641"/>
    <lineage>
        <taxon>Bacteria</taxon>
        <taxon>Pseudomonadati</taxon>
        <taxon>Campylobacterota</taxon>
        <taxon>Epsilonproteobacteria</taxon>
        <taxon>Campylobacterales</taxon>
        <taxon>Helicobacteraceae</taxon>
        <taxon>Helicobacter</taxon>
    </lineage>
</organism>
<keyword evidence="2" id="KW-1185">Reference proteome</keyword>
<name>A0ABM7SKR1_9HELI</name>
<dbReference type="EMBL" id="AP024814">
    <property type="protein sequence ID" value="BCZ18227.1"/>
    <property type="molecule type" value="Genomic_DNA"/>
</dbReference>
<dbReference type="RefSeq" id="WP_221281235.1">
    <property type="nucleotide sequence ID" value="NZ_AP024814.1"/>
</dbReference>
<proteinExistence type="predicted"/>
<accession>A0ABM7SKR1</accession>
<evidence type="ECO:0000313" key="2">
    <source>
        <dbReference type="Proteomes" id="UP000826775"/>
    </source>
</evidence>
<protein>
    <submittedName>
        <fullName evidence="1">Uncharacterized protein</fullName>
    </submittedName>
</protein>
<evidence type="ECO:0000313" key="1">
    <source>
        <dbReference type="EMBL" id="BCZ18227.1"/>
    </source>
</evidence>